<comment type="caution">
    <text evidence="2">The sequence shown here is derived from an EMBL/GenBank/DDBJ whole genome shotgun (WGS) entry which is preliminary data.</text>
</comment>
<dbReference type="EMBL" id="BMHE01000017">
    <property type="protein sequence ID" value="GFZ86184.1"/>
    <property type="molecule type" value="Genomic_DNA"/>
</dbReference>
<sequence length="83" mass="9114">MSGMKKNTFTLIVFLIVGLIAGIIIGQLLAPVPALAFLTKSAQITWEPKADLQVVKYEFHLLVKLNLCSILGLVGAFLLYRKV</sequence>
<organism evidence="2 3">
    <name type="scientific">Paenibacillus marchantiophytorum</name>
    <dbReference type="NCBI Taxonomy" id="1619310"/>
    <lineage>
        <taxon>Bacteria</taxon>
        <taxon>Bacillati</taxon>
        <taxon>Bacillota</taxon>
        <taxon>Bacilli</taxon>
        <taxon>Bacillales</taxon>
        <taxon>Paenibacillaceae</taxon>
        <taxon>Paenibacillus</taxon>
    </lineage>
</organism>
<evidence type="ECO:0008006" key="4">
    <source>
        <dbReference type="Google" id="ProtNLM"/>
    </source>
</evidence>
<keyword evidence="1" id="KW-1133">Transmembrane helix</keyword>
<evidence type="ECO:0000313" key="3">
    <source>
        <dbReference type="Proteomes" id="UP000615455"/>
    </source>
</evidence>
<gene>
    <name evidence="2" type="ORF">GCM10008018_35370</name>
</gene>
<name>A0ABQ1ETN7_9BACL</name>
<feature type="transmembrane region" description="Helical" evidence="1">
    <location>
        <begin position="12"/>
        <end position="39"/>
    </location>
</feature>
<dbReference type="InterPro" id="IPR025470">
    <property type="entry name" value="DUF4321"/>
</dbReference>
<keyword evidence="1" id="KW-0472">Membrane</keyword>
<evidence type="ECO:0000313" key="2">
    <source>
        <dbReference type="EMBL" id="GFZ86184.1"/>
    </source>
</evidence>
<feature type="transmembrane region" description="Helical" evidence="1">
    <location>
        <begin position="59"/>
        <end position="80"/>
    </location>
</feature>
<evidence type="ECO:0000256" key="1">
    <source>
        <dbReference type="SAM" id="Phobius"/>
    </source>
</evidence>
<protein>
    <recommendedName>
        <fullName evidence="4">DUF4321 domain-containing protein</fullName>
    </recommendedName>
</protein>
<dbReference type="Proteomes" id="UP000615455">
    <property type="component" value="Unassembled WGS sequence"/>
</dbReference>
<proteinExistence type="predicted"/>
<reference evidence="3" key="1">
    <citation type="journal article" date="2019" name="Int. J. Syst. Evol. Microbiol.">
        <title>The Global Catalogue of Microorganisms (GCM) 10K type strain sequencing project: providing services to taxonomists for standard genome sequencing and annotation.</title>
        <authorList>
            <consortium name="The Broad Institute Genomics Platform"/>
            <consortium name="The Broad Institute Genome Sequencing Center for Infectious Disease"/>
            <person name="Wu L."/>
            <person name="Ma J."/>
        </authorList>
    </citation>
    <scope>NUCLEOTIDE SEQUENCE [LARGE SCALE GENOMIC DNA]</scope>
    <source>
        <strain evidence="3">CGMCC 1.15043</strain>
    </source>
</reference>
<accession>A0ABQ1ETN7</accession>
<keyword evidence="1" id="KW-0812">Transmembrane</keyword>
<dbReference type="Pfam" id="PF14209">
    <property type="entry name" value="DUF4321"/>
    <property type="match status" value="1"/>
</dbReference>
<keyword evidence="3" id="KW-1185">Reference proteome</keyword>